<dbReference type="Pfam" id="PF00147">
    <property type="entry name" value="Fibrinogen_C"/>
    <property type="match status" value="1"/>
</dbReference>
<dbReference type="InterPro" id="IPR014716">
    <property type="entry name" value="Fibrinogen_a/b/g_C_1"/>
</dbReference>
<evidence type="ECO:0000259" key="3">
    <source>
        <dbReference type="PROSITE" id="PS51406"/>
    </source>
</evidence>
<dbReference type="Gene3D" id="4.10.530.10">
    <property type="entry name" value="Gamma-fibrinogen Carboxyl Terminal Fragment, domain 2"/>
    <property type="match status" value="1"/>
</dbReference>
<evidence type="ECO:0000256" key="2">
    <source>
        <dbReference type="SAM" id="MobiDB-lite"/>
    </source>
</evidence>
<dbReference type="SMART" id="SM00186">
    <property type="entry name" value="FBG"/>
    <property type="match status" value="1"/>
</dbReference>
<dbReference type="PROSITE" id="PS51406">
    <property type="entry name" value="FIBRINOGEN_C_2"/>
    <property type="match status" value="1"/>
</dbReference>
<feature type="domain" description="Fibrinogen C-terminal" evidence="3">
    <location>
        <begin position="229"/>
        <end position="430"/>
    </location>
</feature>
<organism evidence="6">
    <name type="scientific">Drosophila rhopaloa</name>
    <name type="common">Fruit fly</name>
    <dbReference type="NCBI Taxonomy" id="1041015"/>
    <lineage>
        <taxon>Eukaryota</taxon>
        <taxon>Metazoa</taxon>
        <taxon>Ecdysozoa</taxon>
        <taxon>Arthropoda</taxon>
        <taxon>Hexapoda</taxon>
        <taxon>Insecta</taxon>
        <taxon>Pterygota</taxon>
        <taxon>Neoptera</taxon>
        <taxon>Endopterygota</taxon>
        <taxon>Diptera</taxon>
        <taxon>Brachycera</taxon>
        <taxon>Muscomorpha</taxon>
        <taxon>Ephydroidea</taxon>
        <taxon>Drosophilidae</taxon>
        <taxon>Drosophila</taxon>
        <taxon>Sophophora</taxon>
    </lineage>
</organism>
<reference evidence="6" key="2">
    <citation type="submission" date="2025-04" db="UniProtKB">
        <authorList>
            <consortium name="RefSeq"/>
        </authorList>
    </citation>
    <scope>IDENTIFICATION</scope>
</reference>
<evidence type="ECO:0000313" key="6">
    <source>
        <dbReference type="RefSeq" id="XP_016975144.1"/>
    </source>
</evidence>
<gene>
    <name evidence="6" type="primary">LOC108041673</name>
    <name evidence="4" type="synonym">108041673</name>
</gene>
<dbReference type="RefSeq" id="XP_016975144.1">
    <property type="nucleotide sequence ID" value="XM_017119655.1"/>
</dbReference>
<sequence length="441" mass="50349">MKPENLNNLSQKPRGSFDDSTTENNSPSSDSDIEGISCETSDQKKIVQGLKKNVRRNKTKINDLVAKLSIAEMHLASEKEKSNYKDDVIKSLHLSIDLVNQTKELSIQKMESQIADLQNVLDLSKSNILIKDMETSGLLESLDHYKKEIDDSNAEIVKLKCEVQEKDNKCVELDEKNHKYKNLLKEKEDIITKLQLELVNLECKFQEKDDKLEEMEKKWAELPVDDENTSESILLLNCTEIPSIKYVTPPGSKPFAAIFEDIPSAGPGWMVIQRRFDGSVNINTNSSFYYGHGDLSGEFWIGCEKLHYLTASRRHELYIELVDFDNVTAFARYDDFVVGGEYAEFRLTSLGKYTGNAGDALRSHIYEGSYCYDPKKFHSGWWGTNDCNLNGKYHGSKIELDTSNGIWWGSWNMGKRYSLKSCKMLIRPKPIIKYRPGCLQS</sequence>
<proteinExistence type="predicted"/>
<feature type="compositionally biased region" description="Polar residues" evidence="2">
    <location>
        <begin position="1"/>
        <end position="30"/>
    </location>
</feature>
<dbReference type="SUPFAM" id="SSF56496">
    <property type="entry name" value="Fibrinogen C-terminal domain-like"/>
    <property type="match status" value="1"/>
</dbReference>
<dbReference type="GeneID" id="108041673"/>
<dbReference type="AlphaFoldDB" id="A0A6P4EF47"/>
<protein>
    <submittedName>
        <fullName evidence="6">Fibrinogen-like protein 1</fullName>
    </submittedName>
</protein>
<dbReference type="PANTHER" id="PTHR19143:SF327">
    <property type="entry name" value="FI21813P1-RELATED"/>
    <property type="match status" value="1"/>
</dbReference>
<keyword evidence="5" id="KW-1185">Reference proteome</keyword>
<dbReference type="OrthoDB" id="7972392at2759"/>
<keyword evidence="1" id="KW-0175">Coiled coil</keyword>
<dbReference type="GO" id="GO:0005615">
    <property type="term" value="C:extracellular space"/>
    <property type="evidence" value="ECO:0007669"/>
    <property type="project" value="TreeGrafter"/>
</dbReference>
<dbReference type="EnsemblMetazoa" id="XM_017119655.1">
    <property type="protein sequence ID" value="XP_016975144.1"/>
    <property type="gene ID" value="LOC108041673"/>
</dbReference>
<dbReference type="InterPro" id="IPR050373">
    <property type="entry name" value="Fibrinogen_C-term_domain"/>
</dbReference>
<dbReference type="InterPro" id="IPR002181">
    <property type="entry name" value="Fibrinogen_a/b/g_C_dom"/>
</dbReference>
<dbReference type="PANTHER" id="PTHR19143">
    <property type="entry name" value="FIBRINOGEN/TENASCIN/ANGIOPOEITIN"/>
    <property type="match status" value="1"/>
</dbReference>
<evidence type="ECO:0000313" key="4">
    <source>
        <dbReference type="EnsemblMetazoa" id="XP_016975144.1"/>
    </source>
</evidence>
<name>A0A6P4EF47_DRORH</name>
<feature type="coiled-coil region" evidence="1">
    <location>
        <begin position="100"/>
        <end position="218"/>
    </location>
</feature>
<accession>A0A6P4EF47</accession>
<dbReference type="Proteomes" id="UP001652680">
    <property type="component" value="Unassembled WGS sequence"/>
</dbReference>
<reference evidence="4" key="3">
    <citation type="submission" date="2025-05" db="UniProtKB">
        <authorList>
            <consortium name="EnsemblMetazoa"/>
        </authorList>
    </citation>
    <scope>IDENTIFICATION</scope>
</reference>
<evidence type="ECO:0000313" key="5">
    <source>
        <dbReference type="Proteomes" id="UP001652680"/>
    </source>
</evidence>
<dbReference type="Gene3D" id="3.90.215.10">
    <property type="entry name" value="Gamma Fibrinogen, chain A, domain 1"/>
    <property type="match status" value="1"/>
</dbReference>
<evidence type="ECO:0000256" key="1">
    <source>
        <dbReference type="SAM" id="Coils"/>
    </source>
</evidence>
<feature type="region of interest" description="Disordered" evidence="2">
    <location>
        <begin position="1"/>
        <end position="37"/>
    </location>
</feature>
<dbReference type="InterPro" id="IPR036056">
    <property type="entry name" value="Fibrinogen-like_C"/>
</dbReference>
<reference evidence="5" key="1">
    <citation type="journal article" date="2021" name="Elife">
        <title>Highly contiguous assemblies of 101 drosophilid genomes.</title>
        <authorList>
            <person name="Kim B.Y."/>
            <person name="Wang J.R."/>
            <person name="Miller D.E."/>
            <person name="Barmina O."/>
            <person name="Delaney E."/>
            <person name="Thompson A."/>
            <person name="Comeault A.A."/>
            <person name="Peede D."/>
            <person name="D'Agostino E.R."/>
            <person name="Pelaez J."/>
            <person name="Aguilar J.M."/>
            <person name="Haji D."/>
            <person name="Matsunaga T."/>
            <person name="Armstrong E.E."/>
            <person name="Zych M."/>
            <person name="Ogawa Y."/>
            <person name="Stamenkovic-Radak M."/>
            <person name="Jelic M."/>
            <person name="Veselinovic M.S."/>
            <person name="Tanaskovic M."/>
            <person name="Eric P."/>
            <person name="Gao J.J."/>
            <person name="Katoh T.K."/>
            <person name="Toda M.J."/>
            <person name="Watabe H."/>
            <person name="Watada M."/>
            <person name="Davis J.S."/>
            <person name="Moyle L.C."/>
            <person name="Manoli G."/>
            <person name="Bertolini E."/>
            <person name="Kostal V."/>
            <person name="Hawley R.S."/>
            <person name="Takahashi A."/>
            <person name="Jones C.D."/>
            <person name="Price D.K."/>
            <person name="Whiteman N."/>
            <person name="Kopp A."/>
            <person name="Matute D.R."/>
            <person name="Petrov D.A."/>
        </authorList>
    </citation>
    <scope>NUCLEOTIDE SEQUENCE [LARGE SCALE GENOMIC DNA]</scope>
</reference>